<dbReference type="GO" id="GO:1901096">
    <property type="term" value="P:regulation of autophagosome maturation"/>
    <property type="evidence" value="ECO:0007669"/>
    <property type="project" value="TreeGrafter"/>
</dbReference>
<feature type="compositionally biased region" description="Gly residues" evidence="2">
    <location>
        <begin position="889"/>
        <end position="908"/>
    </location>
</feature>
<evidence type="ECO:0000259" key="3">
    <source>
        <dbReference type="Pfam" id="PF09758"/>
    </source>
</evidence>
<dbReference type="PANTHER" id="PTHR21481">
    <property type="entry name" value="PROTEIN CLEC16A"/>
    <property type="match status" value="1"/>
</dbReference>
<feature type="compositionally biased region" description="Low complexity" evidence="2">
    <location>
        <begin position="16"/>
        <end position="30"/>
    </location>
</feature>
<keyword evidence="5" id="KW-1185">Reference proteome</keyword>
<comment type="caution">
    <text evidence="4">The sequence shown here is derived from an EMBL/GenBank/DDBJ whole genome shotgun (WGS) entry which is preliminary data.</text>
</comment>
<feature type="compositionally biased region" description="Polar residues" evidence="2">
    <location>
        <begin position="73"/>
        <end position="83"/>
    </location>
</feature>
<feature type="compositionally biased region" description="Basic and acidic residues" evidence="2">
    <location>
        <begin position="423"/>
        <end position="438"/>
    </location>
</feature>
<dbReference type="EMBL" id="BRXZ01000070">
    <property type="protein sequence ID" value="GMI04316.1"/>
    <property type="molecule type" value="Genomic_DNA"/>
</dbReference>
<name>A0A9W7F6I7_9STRA</name>
<dbReference type="GO" id="GO:0007034">
    <property type="term" value="P:vacuolar transport"/>
    <property type="evidence" value="ECO:0007669"/>
    <property type="project" value="TreeGrafter"/>
</dbReference>
<feature type="region of interest" description="Disordered" evidence="2">
    <location>
        <begin position="505"/>
        <end position="526"/>
    </location>
</feature>
<dbReference type="InterPro" id="IPR019155">
    <property type="entry name" value="CLEC16A/TT9_N"/>
</dbReference>
<feature type="domain" description="FPL" evidence="3">
    <location>
        <begin position="100"/>
        <end position="266"/>
    </location>
</feature>
<evidence type="ECO:0000256" key="1">
    <source>
        <dbReference type="ARBA" id="ARBA00023006"/>
    </source>
</evidence>
<feature type="region of interest" description="Disordered" evidence="2">
    <location>
        <begin position="1"/>
        <end position="34"/>
    </location>
</feature>
<dbReference type="Proteomes" id="UP001165082">
    <property type="component" value="Unassembled WGS sequence"/>
</dbReference>
<reference evidence="4" key="1">
    <citation type="submission" date="2022-07" db="EMBL/GenBank/DDBJ databases">
        <title>Genome analysis of Parmales, a sister group of diatoms, reveals the evolutionary specialization of diatoms from phago-mixotrophs to photoautotrophs.</title>
        <authorList>
            <person name="Ban H."/>
            <person name="Sato S."/>
            <person name="Yoshikawa S."/>
            <person name="Kazumasa Y."/>
            <person name="Nakamura Y."/>
            <person name="Ichinomiya M."/>
            <person name="Saitoh K."/>
            <person name="Sato N."/>
            <person name="Blanc-Mathieu R."/>
            <person name="Endo H."/>
            <person name="Kuwata A."/>
            <person name="Ogata H."/>
        </authorList>
    </citation>
    <scope>NUCLEOTIDE SEQUENCE</scope>
</reference>
<evidence type="ECO:0000313" key="4">
    <source>
        <dbReference type="EMBL" id="GMI04316.1"/>
    </source>
</evidence>
<organism evidence="4 5">
    <name type="scientific">Triparma retinervis</name>
    <dbReference type="NCBI Taxonomy" id="2557542"/>
    <lineage>
        <taxon>Eukaryota</taxon>
        <taxon>Sar</taxon>
        <taxon>Stramenopiles</taxon>
        <taxon>Ochrophyta</taxon>
        <taxon>Bolidophyceae</taxon>
        <taxon>Parmales</taxon>
        <taxon>Triparmaceae</taxon>
        <taxon>Triparma</taxon>
    </lineage>
</organism>
<dbReference type="AlphaFoldDB" id="A0A9W7F6I7"/>
<proteinExistence type="predicted"/>
<dbReference type="GO" id="GO:0005794">
    <property type="term" value="C:Golgi apparatus"/>
    <property type="evidence" value="ECO:0007669"/>
    <property type="project" value="TreeGrafter"/>
</dbReference>
<dbReference type="Pfam" id="PF09758">
    <property type="entry name" value="FPL"/>
    <property type="match status" value="1"/>
</dbReference>
<gene>
    <name evidence="4" type="ORF">TrRE_jg5038</name>
</gene>
<keyword evidence="1" id="KW-0072">Autophagy</keyword>
<feature type="region of interest" description="Disordered" evidence="2">
    <location>
        <begin position="591"/>
        <end position="623"/>
    </location>
</feature>
<feature type="compositionally biased region" description="Low complexity" evidence="2">
    <location>
        <begin position="909"/>
        <end position="930"/>
    </location>
</feature>
<dbReference type="GO" id="GO:0005770">
    <property type="term" value="C:late endosome"/>
    <property type="evidence" value="ECO:0007669"/>
    <property type="project" value="TreeGrafter"/>
</dbReference>
<feature type="region of interest" description="Disordered" evidence="2">
    <location>
        <begin position="889"/>
        <end position="931"/>
    </location>
</feature>
<dbReference type="GO" id="GO:0016197">
    <property type="term" value="P:endosomal transport"/>
    <property type="evidence" value="ECO:0007669"/>
    <property type="project" value="TreeGrafter"/>
</dbReference>
<feature type="region of interest" description="Disordered" evidence="2">
    <location>
        <begin position="423"/>
        <end position="446"/>
    </location>
</feature>
<evidence type="ECO:0000256" key="2">
    <source>
        <dbReference type="SAM" id="MobiDB-lite"/>
    </source>
</evidence>
<feature type="region of interest" description="Disordered" evidence="2">
    <location>
        <begin position="54"/>
        <end position="85"/>
    </location>
</feature>
<evidence type="ECO:0000313" key="5">
    <source>
        <dbReference type="Proteomes" id="UP001165082"/>
    </source>
</evidence>
<dbReference type="GO" id="GO:0006914">
    <property type="term" value="P:autophagy"/>
    <property type="evidence" value="ECO:0007669"/>
    <property type="project" value="UniProtKB-KW"/>
</dbReference>
<sequence length="1023" mass="109884">MLRFLNGAGNGKGDTSRSSGLASHSSGLASVGPEISTSTNGNYIECWGILGGQRDDNGDKNGTSQNRDEQRQDYSTQESSLEDSTMKEVKALEGRVVEILRRMGEVVVYGEQNTTPTQLFDYFCEKNMLALLVDVFLGQGEGAGCARSIKVKVQTLQTVGILVGNVKEETSLYYLLSNNYVNEIVGLSINTFSIWALDELMPTYISFLKTLALRLSTSPHLFQFFVDELSGHTFPLFTAAVNAASSEYAKTDAFVRVTALNVVVNVCKIEHDAIRRVIGESVKEQRALLRTLTTRLVAHIKRMNKLTTGDQSDAARHSMILDEIGELQDQLYFINDLLQCGVRPLNVRLCEWLLRRVVFKPLLEGLRGGAERIERADKDVVDRVRWKGDPADGSLDEWFSLEDIMREYPEEIVLYEGELVQKERQSKGGKGGGREGKGGRRNSLANKRRESAASIFESRRGVDEVEAEVKVSLFVLSELFLCFEYKPLLRMVAVALMHPLSPADGWQDSSALDGREEEEEGGGVGKVEEAGVEYVLTPALHGIVQNRCVLKKGSAGHMHSPRKSRAGVGLRSPNKRQSEAYLKWLERKEGKQAAKAEEEEGGGTPAPPKGDVGSAPSPSPPTDVVVQVVASPYRSAILSFVSGTYGHSIFLPANMLLNSIIECRAVGSVILVALKMLPSSLKKYRGGSSNGFSIHNNLPQYHPLTDASHLDVESAISTFLSLPQPSERGAILLEAAGALGMAYLQRLYRAMSGGGVKRWNDYVGGSKLIKSLIGLRVRMAKEAMEFMGNNVFKHMFVDLFEEQIVARYSGKNHSQGLVCMLNRFGCRALQNSGEVLVVKNGGEGGGGGGGGGGGVGVGGEVEDCRFALRTFLHFRAVCDSISEASVADGGGGGGGGGGGWEGAGGGPIPGSSGASVSSGGGSQFSLGSSLGDREGGNEFKFRLQDICDEEIMNIGELGDRKVVGTEVNLEGKTIFRCFPLSEWEGVGGGGTGGGGGGMGGGGNVDILDGKPIGAELYLVVDTR</sequence>
<protein>
    <recommendedName>
        <fullName evidence="3">FPL domain-containing protein</fullName>
    </recommendedName>
</protein>
<feature type="region of interest" description="Disordered" evidence="2">
    <location>
        <begin position="554"/>
        <end position="573"/>
    </location>
</feature>
<dbReference type="PANTHER" id="PTHR21481:SF0">
    <property type="entry name" value="PROTEIN CLEC16A"/>
    <property type="match status" value="1"/>
</dbReference>
<dbReference type="InterPro" id="IPR039272">
    <property type="entry name" value="CLEC16A/TT9"/>
</dbReference>
<accession>A0A9W7F6I7</accession>
<dbReference type="OrthoDB" id="197594at2759"/>